<comment type="caution">
    <text evidence="3">The sequence shown here is derived from an EMBL/GenBank/DDBJ whole genome shotgun (WGS) entry which is preliminary data.</text>
</comment>
<organism evidence="3 4">
    <name type="scientific">Pegethrix bostrychoides GSE-TBD4-15B</name>
    <dbReference type="NCBI Taxonomy" id="2839662"/>
    <lineage>
        <taxon>Bacteria</taxon>
        <taxon>Bacillati</taxon>
        <taxon>Cyanobacteriota</taxon>
        <taxon>Cyanophyceae</taxon>
        <taxon>Oculatellales</taxon>
        <taxon>Oculatellaceae</taxon>
        <taxon>Pegethrix</taxon>
    </lineage>
</organism>
<dbReference type="InterPro" id="IPR000120">
    <property type="entry name" value="Amidase"/>
</dbReference>
<sequence length="620" mass="65858">MANLHQQDLTQQGSHQQSLDLRALRQRYRDGETPESVIAQIYEQIAAYGDPAIWIYLAPLADSLQRARALQQQDLSLLPLYGVPFAIKDNIDWEASPTTAGCPAFAYQPTASATVVQKLCAAGAIPIGKTNLDQFATGLVGTRSPYGICRNPFDARFIPGGSSSGSGVAVAAGLVSFALGTDTAGSGRVPAAFGNIVGLKPTKGQISTKGLVPAVRSLDCISIFALTCADAATVLQVAGGFDPEDAFSRAALPLTLPDLTALRVGVPDSQHLKFFENAAAEQNYQAALERLWHLGCQPVPIDFRPFAETVPLLYQGAWVAERLAAVGDFLAQQPEAIDPTVRQIIADGSQYDAVAAYRSFYQLAELKRQAELQWAQMDVLALPTTGTIYSLAAVEAEPLKLNSNLGTYTNFVNLLDLAAIAVPNGFQPDGLPTGLSLIAPAWTDQALCRLGAAYHAAVGGLLGATTVPLPPLELPELPELAGLPTCIEPSQPDWIKIAVVGAHLSGQPLNPQLTNEQGRLVRACRTQPIYRLYALAGGAVPKPGLVRMNGQGYAVELEVWELPAAGFGRFVNNIPSPLGIGTIILEDGEVVKGFLCEPFALEAAPDISQFGGWRAYLASL</sequence>
<reference evidence="3" key="2">
    <citation type="journal article" date="2022" name="Microbiol. Resour. Announc.">
        <title>Metagenome Sequencing to Explore Phylogenomics of Terrestrial Cyanobacteria.</title>
        <authorList>
            <person name="Ward R.D."/>
            <person name="Stajich J.E."/>
            <person name="Johansen J.R."/>
            <person name="Huntemann M."/>
            <person name="Clum A."/>
            <person name="Foster B."/>
            <person name="Foster B."/>
            <person name="Roux S."/>
            <person name="Palaniappan K."/>
            <person name="Varghese N."/>
            <person name="Mukherjee S."/>
            <person name="Reddy T.B.K."/>
            <person name="Daum C."/>
            <person name="Copeland A."/>
            <person name="Chen I.A."/>
            <person name="Ivanova N.N."/>
            <person name="Kyrpides N.C."/>
            <person name="Shapiro N."/>
            <person name="Eloe-Fadrosh E.A."/>
            <person name="Pietrasiak N."/>
        </authorList>
    </citation>
    <scope>NUCLEOTIDE SEQUENCE</scope>
    <source>
        <strain evidence="3">GSE-TBD4-15B</strain>
    </source>
</reference>
<dbReference type="Gene3D" id="3.90.1300.10">
    <property type="entry name" value="Amidase signature (AS) domain"/>
    <property type="match status" value="1"/>
</dbReference>
<dbReference type="EMBL" id="JAHHHV010000009">
    <property type="protein sequence ID" value="MBW4464252.1"/>
    <property type="molecule type" value="Genomic_DNA"/>
</dbReference>
<proteinExistence type="predicted"/>
<dbReference type="Proteomes" id="UP000707356">
    <property type="component" value="Unassembled WGS sequence"/>
</dbReference>
<dbReference type="Gene3D" id="1.20.58.1700">
    <property type="match status" value="1"/>
</dbReference>
<accession>A0A951U490</accession>
<dbReference type="EC" id="3.5.1.54" evidence="3"/>
<dbReference type="Pfam" id="PF21986">
    <property type="entry name" value="AH_C"/>
    <property type="match status" value="1"/>
</dbReference>
<feature type="domain" description="Amidase" evidence="1">
    <location>
        <begin position="39"/>
        <end position="448"/>
    </location>
</feature>
<dbReference type="InterPro" id="IPR036928">
    <property type="entry name" value="AS_sf"/>
</dbReference>
<keyword evidence="3" id="KW-0378">Hydrolase</keyword>
<dbReference type="InterPro" id="IPR023631">
    <property type="entry name" value="Amidase_dom"/>
</dbReference>
<feature type="domain" description="Allophanate hydrolase C-terminal" evidence="2">
    <location>
        <begin position="495"/>
        <end position="618"/>
    </location>
</feature>
<dbReference type="AlphaFoldDB" id="A0A951U490"/>
<reference evidence="3" key="1">
    <citation type="submission" date="2021-05" db="EMBL/GenBank/DDBJ databases">
        <authorList>
            <person name="Pietrasiak N."/>
            <person name="Ward R."/>
            <person name="Stajich J.E."/>
            <person name="Kurbessoian T."/>
        </authorList>
    </citation>
    <scope>NUCLEOTIDE SEQUENCE</scope>
    <source>
        <strain evidence="3">GSE-TBD4-15B</strain>
    </source>
</reference>
<evidence type="ECO:0000313" key="3">
    <source>
        <dbReference type="EMBL" id="MBW4464252.1"/>
    </source>
</evidence>
<dbReference type="SUPFAM" id="SSF75304">
    <property type="entry name" value="Amidase signature (AS) enzymes"/>
    <property type="match status" value="1"/>
</dbReference>
<dbReference type="GO" id="GO:0004039">
    <property type="term" value="F:allophanate hydrolase activity"/>
    <property type="evidence" value="ECO:0007669"/>
    <property type="project" value="UniProtKB-EC"/>
</dbReference>
<dbReference type="NCBIfam" id="TIGR02713">
    <property type="entry name" value="allophanate_hyd"/>
    <property type="match status" value="1"/>
</dbReference>
<dbReference type="PANTHER" id="PTHR11895">
    <property type="entry name" value="TRANSAMIDASE"/>
    <property type="match status" value="1"/>
</dbReference>
<dbReference type="InterPro" id="IPR014085">
    <property type="entry name" value="Allophanate_hydrolase"/>
</dbReference>
<dbReference type="Pfam" id="PF01425">
    <property type="entry name" value="Amidase"/>
    <property type="match status" value="1"/>
</dbReference>
<dbReference type="Gene3D" id="3.10.490.10">
    <property type="entry name" value="Gamma-glutamyl cyclotransferase-like"/>
    <property type="match status" value="1"/>
</dbReference>
<evidence type="ECO:0000259" key="1">
    <source>
        <dbReference type="Pfam" id="PF01425"/>
    </source>
</evidence>
<name>A0A951U490_9CYAN</name>
<gene>
    <name evidence="3" type="primary">atzF</name>
    <name evidence="3" type="ORF">KME07_02275</name>
</gene>
<dbReference type="InterPro" id="IPR053844">
    <property type="entry name" value="AH_C"/>
</dbReference>
<evidence type="ECO:0000313" key="4">
    <source>
        <dbReference type="Proteomes" id="UP000707356"/>
    </source>
</evidence>
<evidence type="ECO:0000259" key="2">
    <source>
        <dbReference type="Pfam" id="PF21986"/>
    </source>
</evidence>
<dbReference type="PANTHER" id="PTHR11895:SF169">
    <property type="entry name" value="GLUTAMYL-TRNA(GLN) AMIDOTRANSFERASE"/>
    <property type="match status" value="1"/>
</dbReference>
<dbReference type="NCBIfam" id="NF006043">
    <property type="entry name" value="PRK08186.1"/>
    <property type="match status" value="1"/>
</dbReference>
<protein>
    <submittedName>
        <fullName evidence="3">Allophanate hydrolase</fullName>
        <ecNumber evidence="3">3.5.1.54</ecNumber>
    </submittedName>
</protein>